<evidence type="ECO:0000313" key="4">
    <source>
        <dbReference type="Proteomes" id="UP000029553"/>
    </source>
</evidence>
<comment type="similarity">
    <text evidence="1">Belongs to the UPF0337 (CsbD) family.</text>
</comment>
<dbReference type="EMBL" id="AWOR01000046">
    <property type="protein sequence ID" value="KGH29364.1"/>
    <property type="molecule type" value="Genomic_DNA"/>
</dbReference>
<dbReference type="InterPro" id="IPR008462">
    <property type="entry name" value="CsbD"/>
</dbReference>
<dbReference type="AlphaFoldDB" id="A0A096FHA9"/>
<dbReference type="Proteomes" id="UP000029553">
    <property type="component" value="Unassembled WGS sequence"/>
</dbReference>
<name>A0A096FHA9_COMTE</name>
<protein>
    <submittedName>
        <fullName evidence="3">General stress protein CsbD</fullName>
    </submittedName>
</protein>
<dbReference type="RefSeq" id="WP_034369934.1">
    <property type="nucleotide sequence ID" value="NZ_AWOR01000046.1"/>
</dbReference>
<reference evidence="3 4" key="1">
    <citation type="submission" date="2013-09" db="EMBL/GenBank/DDBJ databases">
        <title>High correlation between genotypes and phenotypes of environmental bacteria Comamonas testosteroni strains.</title>
        <authorList>
            <person name="Liu L."/>
            <person name="Zhu W."/>
            <person name="Xia X."/>
            <person name="Xu B."/>
            <person name="Luo M."/>
            <person name="Wang G."/>
        </authorList>
    </citation>
    <scope>NUCLEOTIDE SEQUENCE [LARGE SCALE GENOMIC DNA]</scope>
    <source>
        <strain evidence="3 4">JL40</strain>
    </source>
</reference>
<evidence type="ECO:0000313" key="3">
    <source>
        <dbReference type="EMBL" id="KGH29364.1"/>
    </source>
</evidence>
<proteinExistence type="inferred from homology"/>
<sequence length="65" mass="7108">MNTHQAKGALKDAAGRVQERFGELIDSPEQEARGIAKQVEGAARKKVGDLKEAIQEVAKNKLHEL</sequence>
<feature type="domain" description="CsbD-like" evidence="2">
    <location>
        <begin position="5"/>
        <end position="55"/>
    </location>
</feature>
<organism evidence="3 4">
    <name type="scientific">Comamonas testosteroni</name>
    <name type="common">Pseudomonas testosteroni</name>
    <dbReference type="NCBI Taxonomy" id="285"/>
    <lineage>
        <taxon>Bacteria</taxon>
        <taxon>Pseudomonadati</taxon>
        <taxon>Pseudomonadota</taxon>
        <taxon>Betaproteobacteria</taxon>
        <taxon>Burkholderiales</taxon>
        <taxon>Comamonadaceae</taxon>
        <taxon>Comamonas</taxon>
    </lineage>
</organism>
<evidence type="ECO:0000256" key="1">
    <source>
        <dbReference type="ARBA" id="ARBA00009129"/>
    </source>
</evidence>
<dbReference type="Gene3D" id="1.10.1470.10">
    <property type="entry name" value="YjbJ"/>
    <property type="match status" value="1"/>
</dbReference>
<accession>A0A096FHA9</accession>
<gene>
    <name evidence="3" type="ORF">P353_11875</name>
</gene>
<dbReference type="Pfam" id="PF05532">
    <property type="entry name" value="CsbD"/>
    <property type="match status" value="1"/>
</dbReference>
<dbReference type="SUPFAM" id="SSF69047">
    <property type="entry name" value="Hypothetical protein YjbJ"/>
    <property type="match status" value="1"/>
</dbReference>
<comment type="caution">
    <text evidence="3">The sequence shown here is derived from an EMBL/GenBank/DDBJ whole genome shotgun (WGS) entry which is preliminary data.</text>
</comment>
<dbReference type="InterPro" id="IPR036629">
    <property type="entry name" value="YjbJ_sf"/>
</dbReference>
<evidence type="ECO:0000259" key="2">
    <source>
        <dbReference type="Pfam" id="PF05532"/>
    </source>
</evidence>